<dbReference type="EMBL" id="PHNF01000001">
    <property type="protein sequence ID" value="PPE06450.1"/>
    <property type="molecule type" value="Genomic_DNA"/>
</dbReference>
<accession>A0A2S5RGL9</accession>
<evidence type="ECO:0000256" key="9">
    <source>
        <dbReference type="ARBA" id="ARBA00022723"/>
    </source>
</evidence>
<evidence type="ECO:0000256" key="12">
    <source>
        <dbReference type="ARBA" id="ARBA00023211"/>
    </source>
</evidence>
<evidence type="ECO:0000256" key="4">
    <source>
        <dbReference type="ARBA" id="ARBA00001947"/>
    </source>
</evidence>
<evidence type="ECO:0000256" key="8">
    <source>
        <dbReference type="ARBA" id="ARBA00013188"/>
    </source>
</evidence>
<dbReference type="PROSITE" id="PS01086">
    <property type="entry name" value="RIBUL_P_3_EPIMER_2"/>
    <property type="match status" value="1"/>
</dbReference>
<evidence type="ECO:0000256" key="13">
    <source>
        <dbReference type="ARBA" id="ARBA00023235"/>
    </source>
</evidence>
<evidence type="ECO:0000256" key="7">
    <source>
        <dbReference type="ARBA" id="ARBA00011738"/>
    </source>
</evidence>
<comment type="cofactor">
    <cofactor evidence="3">
        <name>Co(2+)</name>
        <dbReference type="ChEBI" id="CHEBI:48828"/>
    </cofactor>
</comment>
<evidence type="ECO:0000256" key="10">
    <source>
        <dbReference type="ARBA" id="ARBA00022833"/>
    </source>
</evidence>
<comment type="similarity">
    <text evidence="6">Belongs to the ribulose-phosphate 3-epimerase family.</text>
</comment>
<dbReference type="GO" id="GO:0004750">
    <property type="term" value="F:D-ribulose-phosphate 3-epimerase activity"/>
    <property type="evidence" value="ECO:0007669"/>
    <property type="project" value="UniProtKB-UniRule"/>
</dbReference>
<evidence type="ECO:0000313" key="16">
    <source>
        <dbReference type="EMBL" id="PPE06450.1"/>
    </source>
</evidence>
<comment type="cofactor">
    <cofactor evidence="4">
        <name>Zn(2+)</name>
        <dbReference type="ChEBI" id="CHEBI:29105"/>
    </cofactor>
</comment>
<evidence type="ECO:0000256" key="5">
    <source>
        <dbReference type="ARBA" id="ARBA00001954"/>
    </source>
</evidence>
<evidence type="ECO:0000256" key="1">
    <source>
        <dbReference type="ARBA" id="ARBA00001782"/>
    </source>
</evidence>
<dbReference type="InterPro" id="IPR011060">
    <property type="entry name" value="RibuloseP-bd_barrel"/>
</dbReference>
<dbReference type="GO" id="GO:0005975">
    <property type="term" value="P:carbohydrate metabolic process"/>
    <property type="evidence" value="ECO:0007669"/>
    <property type="project" value="InterPro"/>
</dbReference>
<dbReference type="FunFam" id="3.20.20.70:FF:000191">
    <property type="entry name" value="ribulose-phosphate 3-epimerase isoform X2"/>
    <property type="match status" value="1"/>
</dbReference>
<keyword evidence="14" id="KW-0119">Carbohydrate metabolism</keyword>
<evidence type="ECO:0000256" key="3">
    <source>
        <dbReference type="ARBA" id="ARBA00001941"/>
    </source>
</evidence>
<protein>
    <recommendedName>
        <fullName evidence="8 15">Ribulose-phosphate 3-epimerase</fullName>
        <ecNumber evidence="8 15">5.1.3.1</ecNumber>
    </recommendedName>
</protein>
<dbReference type="NCBIfam" id="NF004076">
    <property type="entry name" value="PRK05581.1-4"/>
    <property type="match status" value="1"/>
</dbReference>
<comment type="subunit">
    <text evidence="7">Homodimer.</text>
</comment>
<comment type="catalytic activity">
    <reaction evidence="1">
        <text>D-ribulose 5-phosphate = D-xylulose 5-phosphate</text>
        <dbReference type="Rhea" id="RHEA:13677"/>
        <dbReference type="ChEBI" id="CHEBI:57737"/>
        <dbReference type="ChEBI" id="CHEBI:58121"/>
        <dbReference type="EC" id="5.1.3.1"/>
    </reaction>
</comment>
<keyword evidence="13" id="KW-0413">Isomerase</keyword>
<dbReference type="Pfam" id="PF00834">
    <property type="entry name" value="Ribul_P_3_epim"/>
    <property type="match status" value="1"/>
</dbReference>
<keyword evidence="11" id="KW-0408">Iron</keyword>
<evidence type="ECO:0000256" key="6">
    <source>
        <dbReference type="ARBA" id="ARBA00009541"/>
    </source>
</evidence>
<organism evidence="16 17">
    <name type="scientific">Mesoplasma corruscae</name>
    <dbReference type="NCBI Taxonomy" id="216874"/>
    <lineage>
        <taxon>Bacteria</taxon>
        <taxon>Bacillati</taxon>
        <taxon>Mycoplasmatota</taxon>
        <taxon>Mollicutes</taxon>
        <taxon>Entomoplasmatales</taxon>
        <taxon>Entomoplasmataceae</taxon>
        <taxon>Mesoplasma</taxon>
    </lineage>
</organism>
<keyword evidence="12" id="KW-0464">Manganese</keyword>
<dbReference type="PANTHER" id="PTHR11749">
    <property type="entry name" value="RIBULOSE-5-PHOSPHATE-3-EPIMERASE"/>
    <property type="match status" value="1"/>
</dbReference>
<dbReference type="RefSeq" id="WP_104207679.1">
    <property type="nucleotide sequence ID" value="NZ_PHNF01000001.1"/>
</dbReference>
<dbReference type="InterPro" id="IPR013785">
    <property type="entry name" value="Aldolase_TIM"/>
</dbReference>
<keyword evidence="9" id="KW-0479">Metal-binding</keyword>
<dbReference type="InterPro" id="IPR000056">
    <property type="entry name" value="Ribul_P_3_epim-like"/>
</dbReference>
<dbReference type="Proteomes" id="UP000239785">
    <property type="component" value="Unassembled WGS sequence"/>
</dbReference>
<dbReference type="SUPFAM" id="SSF51366">
    <property type="entry name" value="Ribulose-phoshate binding barrel"/>
    <property type="match status" value="1"/>
</dbReference>
<name>A0A2S5RGL9_9MOLU</name>
<dbReference type="Gene3D" id="3.20.20.70">
    <property type="entry name" value="Aldolase class I"/>
    <property type="match status" value="1"/>
</dbReference>
<dbReference type="GO" id="GO:0006098">
    <property type="term" value="P:pentose-phosphate shunt"/>
    <property type="evidence" value="ECO:0007669"/>
    <property type="project" value="UniProtKB-UniRule"/>
</dbReference>
<keyword evidence="17" id="KW-1185">Reference proteome</keyword>
<evidence type="ECO:0000256" key="15">
    <source>
        <dbReference type="NCBIfam" id="TIGR01163"/>
    </source>
</evidence>
<evidence type="ECO:0000256" key="2">
    <source>
        <dbReference type="ARBA" id="ARBA00001936"/>
    </source>
</evidence>
<sequence>MNKTLKIAPSILSADFLDLRKELQKCVDAGIKIIHYDVMDFDFVPNLTFGSKILKDIANQFDLNIDIHFMIKVKTLNFSDFFNEFIKCKPLIMTMHIESMETEQIEIFIELCKKNKIKPSLAISPNTPVEEVNPYLKKIENILVMSVHPGFGGQAFLESCINKIEYLKKIRKEKNLDYTIEVDGGINETTCKIVSKAGADIVVAGSYLFESSNFEISLEKLND</sequence>
<dbReference type="PROSITE" id="PS01085">
    <property type="entry name" value="RIBUL_P_3_EPIMER_1"/>
    <property type="match status" value="1"/>
</dbReference>
<dbReference type="OrthoDB" id="1645589at2"/>
<dbReference type="NCBIfam" id="TIGR01163">
    <property type="entry name" value="rpe"/>
    <property type="match status" value="1"/>
</dbReference>
<comment type="caution">
    <text evidence="16">The sequence shown here is derived from an EMBL/GenBank/DDBJ whole genome shotgun (WGS) entry which is preliminary data.</text>
</comment>
<evidence type="ECO:0000313" key="17">
    <source>
        <dbReference type="Proteomes" id="UP000239785"/>
    </source>
</evidence>
<gene>
    <name evidence="16" type="primary">rpe</name>
    <name evidence="16" type="ORF">MCORR_v1c00780</name>
</gene>
<keyword evidence="10" id="KW-0862">Zinc</keyword>
<proteinExistence type="inferred from homology"/>
<dbReference type="GO" id="GO:0046872">
    <property type="term" value="F:metal ion binding"/>
    <property type="evidence" value="ECO:0007669"/>
    <property type="project" value="UniProtKB-KW"/>
</dbReference>
<dbReference type="CDD" id="cd00429">
    <property type="entry name" value="RPE"/>
    <property type="match status" value="1"/>
</dbReference>
<evidence type="ECO:0000256" key="11">
    <source>
        <dbReference type="ARBA" id="ARBA00023004"/>
    </source>
</evidence>
<reference evidence="16 17" key="1">
    <citation type="submission" date="2017-11" db="EMBL/GenBank/DDBJ databases">
        <title>Genome sequence of Mesoplasma corruscae ELCA-2 (ATCC 49579).</title>
        <authorList>
            <person name="Lo W.-S."/>
            <person name="Kuo C.-H."/>
        </authorList>
    </citation>
    <scope>NUCLEOTIDE SEQUENCE [LARGE SCALE GENOMIC DNA]</scope>
    <source>
        <strain evidence="16 17">ELCA-2</strain>
    </source>
</reference>
<dbReference type="InterPro" id="IPR026019">
    <property type="entry name" value="Ribul_P_3_epim"/>
</dbReference>
<evidence type="ECO:0000256" key="14">
    <source>
        <dbReference type="ARBA" id="ARBA00023277"/>
    </source>
</evidence>
<comment type="cofactor">
    <cofactor evidence="5">
        <name>Fe(2+)</name>
        <dbReference type="ChEBI" id="CHEBI:29033"/>
    </cofactor>
</comment>
<dbReference type="EC" id="5.1.3.1" evidence="8 15"/>
<dbReference type="AlphaFoldDB" id="A0A2S5RGL9"/>
<comment type="cofactor">
    <cofactor evidence="2">
        <name>Mn(2+)</name>
        <dbReference type="ChEBI" id="CHEBI:29035"/>
    </cofactor>
</comment>